<evidence type="ECO:0000313" key="2">
    <source>
        <dbReference type="Proteomes" id="UP000198836"/>
    </source>
</evidence>
<accession>A0A1I0TSY3</accession>
<gene>
    <name evidence="1" type="ORF">SAMN04488511_11438</name>
</gene>
<dbReference type="AlphaFoldDB" id="A0A1I0TSY3"/>
<dbReference type="Proteomes" id="UP000198836">
    <property type="component" value="Unassembled WGS sequence"/>
</dbReference>
<dbReference type="STRING" id="332999.SAMN04488511_11438"/>
<name>A0A1I0TSY3_9SPHI</name>
<proteinExistence type="predicted"/>
<evidence type="ECO:0000313" key="1">
    <source>
        <dbReference type="EMBL" id="SFA54895.1"/>
    </source>
</evidence>
<dbReference type="EMBL" id="FOJM01000014">
    <property type="protein sequence ID" value="SFA54895.1"/>
    <property type="molecule type" value="Genomic_DNA"/>
</dbReference>
<protein>
    <submittedName>
        <fullName evidence="1">Uncharacterized protein</fullName>
    </submittedName>
</protein>
<organism evidence="1 2">
    <name type="scientific">Pedobacter suwonensis</name>
    <dbReference type="NCBI Taxonomy" id="332999"/>
    <lineage>
        <taxon>Bacteria</taxon>
        <taxon>Pseudomonadati</taxon>
        <taxon>Bacteroidota</taxon>
        <taxon>Sphingobacteriia</taxon>
        <taxon>Sphingobacteriales</taxon>
        <taxon>Sphingobacteriaceae</taxon>
        <taxon>Pedobacter</taxon>
    </lineage>
</organism>
<keyword evidence="2" id="KW-1185">Reference proteome</keyword>
<reference evidence="2" key="1">
    <citation type="submission" date="2016-10" db="EMBL/GenBank/DDBJ databases">
        <authorList>
            <person name="Varghese N."/>
            <person name="Submissions S."/>
        </authorList>
    </citation>
    <scope>NUCLEOTIDE SEQUENCE [LARGE SCALE GENOMIC DNA]</scope>
    <source>
        <strain evidence="2">DSM 18130</strain>
    </source>
</reference>
<sequence>MRAPRCFFINRLKGAKDILAQIMKLFFIAVFTACTLACMNASAQNTEKLTNAKIIAMVKGGLPKAAIVKSIENKQSGFDTSTAALIALKKQGVPDDVITAMVSKGSETASAPTTASALPKSQIAKPATVKMPFPPFKAIPSANAKDCRLREVKTKDGGKETIALAPTKLGDFAIGRDRGKLTLVYNTNSILSMIVQQDTKNLATLHIDSAQFLFDENTVLTIKTTGSYGSLPNRNLELKPQLENINLMIVLEPGSKEEHIFTTGKLKLFQVFAEKNGKYGDKLNEKQQAKFTQAFNCIPE</sequence>